<accession>A0A0N4VLT4</accession>
<proteinExistence type="predicted"/>
<reference evidence="2 3" key="2">
    <citation type="submission" date="2018-10" db="EMBL/GenBank/DDBJ databases">
        <authorList>
            <consortium name="Pathogen Informatics"/>
        </authorList>
    </citation>
    <scope>NUCLEOTIDE SEQUENCE [LARGE SCALE GENOMIC DNA]</scope>
</reference>
<dbReference type="WBParaSite" id="EVEC_0001187001-mRNA-1">
    <property type="protein sequence ID" value="EVEC_0001187001-mRNA-1"/>
    <property type="gene ID" value="EVEC_0001187001"/>
</dbReference>
<dbReference type="EMBL" id="UXUI01011614">
    <property type="protein sequence ID" value="VDD96379.1"/>
    <property type="molecule type" value="Genomic_DNA"/>
</dbReference>
<reference evidence="4" key="1">
    <citation type="submission" date="2017-02" db="UniProtKB">
        <authorList>
            <consortium name="WormBaseParasite"/>
        </authorList>
    </citation>
    <scope>IDENTIFICATION</scope>
</reference>
<evidence type="ECO:0000256" key="1">
    <source>
        <dbReference type="SAM" id="MobiDB-lite"/>
    </source>
</evidence>
<feature type="compositionally biased region" description="Low complexity" evidence="1">
    <location>
        <begin position="33"/>
        <end position="53"/>
    </location>
</feature>
<gene>
    <name evidence="2" type="ORF">EVEC_LOCUS11130</name>
</gene>
<evidence type="ECO:0000313" key="2">
    <source>
        <dbReference type="EMBL" id="VDD96379.1"/>
    </source>
</evidence>
<dbReference type="Proteomes" id="UP000274131">
    <property type="component" value="Unassembled WGS sequence"/>
</dbReference>
<evidence type="ECO:0000313" key="3">
    <source>
        <dbReference type="Proteomes" id="UP000274131"/>
    </source>
</evidence>
<feature type="region of interest" description="Disordered" evidence="1">
    <location>
        <begin position="27"/>
        <end position="150"/>
    </location>
</feature>
<evidence type="ECO:0000313" key="4">
    <source>
        <dbReference type="WBParaSite" id="EVEC_0001187001-mRNA-1"/>
    </source>
</evidence>
<feature type="compositionally biased region" description="Polar residues" evidence="1">
    <location>
        <begin position="89"/>
        <end position="127"/>
    </location>
</feature>
<organism evidence="4">
    <name type="scientific">Enterobius vermicularis</name>
    <name type="common">Human pinworm</name>
    <dbReference type="NCBI Taxonomy" id="51028"/>
    <lineage>
        <taxon>Eukaryota</taxon>
        <taxon>Metazoa</taxon>
        <taxon>Ecdysozoa</taxon>
        <taxon>Nematoda</taxon>
        <taxon>Chromadorea</taxon>
        <taxon>Rhabditida</taxon>
        <taxon>Spirurina</taxon>
        <taxon>Oxyuridomorpha</taxon>
        <taxon>Oxyuroidea</taxon>
        <taxon>Oxyuridae</taxon>
        <taxon>Enterobius</taxon>
    </lineage>
</organism>
<name>A0A0N4VLT4_ENTVE</name>
<dbReference type="AlphaFoldDB" id="A0A0N4VLT4"/>
<dbReference type="OrthoDB" id="10036174at2759"/>
<sequence>MPESECPGFEPQTYLKDRCKKCFRLKSKHPDASDAAASTAASAVPTTSTAPAVGERNREKRRTWRDKMTNRQDNGGPEHIHEGNEEDTTSTVSFKSANSKGLSSAKSAESIGSNQDSRSMVTAISDSLNEDERSETPTEGEVGCITVYML</sequence>
<feature type="compositionally biased region" description="Basic and acidic residues" evidence="1">
    <location>
        <begin position="65"/>
        <end position="83"/>
    </location>
</feature>
<protein>
    <submittedName>
        <fullName evidence="4">Protein ENHANCED DISEASE RESISTANCE 4</fullName>
    </submittedName>
</protein>
<keyword evidence="3" id="KW-1185">Reference proteome</keyword>